<name>A0A1H2QFL6_9RHOB</name>
<feature type="compositionally biased region" description="Low complexity" evidence="1">
    <location>
        <begin position="22"/>
        <end position="33"/>
    </location>
</feature>
<organism evidence="2 3">
    <name type="scientific">Allgaiera indica</name>
    <dbReference type="NCBI Taxonomy" id="765699"/>
    <lineage>
        <taxon>Bacteria</taxon>
        <taxon>Pseudomonadati</taxon>
        <taxon>Pseudomonadota</taxon>
        <taxon>Alphaproteobacteria</taxon>
        <taxon>Rhodobacterales</taxon>
        <taxon>Paracoccaceae</taxon>
        <taxon>Allgaiera</taxon>
    </lineage>
</organism>
<feature type="region of interest" description="Disordered" evidence="1">
    <location>
        <begin position="22"/>
        <end position="101"/>
    </location>
</feature>
<protein>
    <submittedName>
        <fullName evidence="2">Uncharacterized protein</fullName>
    </submittedName>
</protein>
<accession>A0A1H2QFL6</accession>
<gene>
    <name evidence="2" type="ORF">SAMN05444006_101156</name>
</gene>
<evidence type="ECO:0000256" key="1">
    <source>
        <dbReference type="SAM" id="MobiDB-lite"/>
    </source>
</evidence>
<comment type="caution">
    <text evidence="2">The sequence shown here is derived from an EMBL/GenBank/DDBJ whole genome shotgun (WGS) entry which is preliminary data.</text>
</comment>
<proteinExistence type="predicted"/>
<evidence type="ECO:0000313" key="2">
    <source>
        <dbReference type="EMBL" id="SDW05199.1"/>
    </source>
</evidence>
<sequence>MGFAQAIRTCSGKHRFFARPDAPALLRRPPLRAQPDDAEAPRPGARLAGRPHPARRLRSLHPNSCIFHSGAHPAPGPLRRPFRRSQPGPLPYGPNPLEVTS</sequence>
<dbReference type="Proteomes" id="UP000199541">
    <property type="component" value="Unassembled WGS sequence"/>
</dbReference>
<dbReference type="EMBL" id="FNOB01000001">
    <property type="protein sequence ID" value="SDW05199.1"/>
    <property type="molecule type" value="Genomic_DNA"/>
</dbReference>
<keyword evidence="3" id="KW-1185">Reference proteome</keyword>
<reference evidence="2 3" key="1">
    <citation type="submission" date="2016-10" db="EMBL/GenBank/DDBJ databases">
        <authorList>
            <person name="Varghese N."/>
            <person name="Submissions S."/>
        </authorList>
    </citation>
    <scope>NUCLEOTIDE SEQUENCE [LARGE SCALE GENOMIC DNA]</scope>
    <source>
        <strain evidence="2 3">DSM 24802</strain>
    </source>
</reference>
<evidence type="ECO:0000313" key="3">
    <source>
        <dbReference type="Proteomes" id="UP000199541"/>
    </source>
</evidence>